<reference evidence="12" key="2">
    <citation type="submission" date="2025-08" db="UniProtKB">
        <authorList>
            <consortium name="Ensembl"/>
        </authorList>
    </citation>
    <scope>IDENTIFICATION</scope>
</reference>
<dbReference type="PANTHER" id="PTHR23310">
    <property type="entry name" value="ACYL-COA-BINDING PROTEIN, ACBP"/>
    <property type="match status" value="1"/>
</dbReference>
<evidence type="ECO:0000256" key="6">
    <source>
        <dbReference type="ARBA" id="ARBA00023121"/>
    </source>
</evidence>
<evidence type="ECO:0000256" key="1">
    <source>
        <dbReference type="ARBA" id="ARBA00004240"/>
    </source>
</evidence>
<dbReference type="PANTHER" id="PTHR23310:SF54">
    <property type="entry name" value="ACYL-COA-BINDING PROTEIN"/>
    <property type="match status" value="1"/>
</dbReference>
<dbReference type="OMA" id="RNPSWWP"/>
<reference evidence="13" key="1">
    <citation type="submission" date="2011-12" db="EMBL/GenBank/DDBJ databases">
        <title>The Draft Genome of Lepisosteus oculatus.</title>
        <authorList>
            <consortium name="The Broad Institute Genome Assembly &amp; Analysis Group"/>
            <consortium name="Computational R&amp;D Group"/>
            <consortium name="and Sequencing Platform"/>
            <person name="Di Palma F."/>
            <person name="Alfoldi J."/>
            <person name="Johnson J."/>
            <person name="Berlin A."/>
            <person name="Gnerre S."/>
            <person name="Jaffe D."/>
            <person name="MacCallum I."/>
            <person name="Young S."/>
            <person name="Walker B.J."/>
            <person name="Lander E.S."/>
            <person name="Lindblad-Toh K."/>
        </authorList>
    </citation>
    <scope>NUCLEOTIDE SEQUENCE [LARGE SCALE GENOMIC DNA]</scope>
</reference>
<dbReference type="InParanoid" id="W5MLF0"/>
<keyword evidence="6" id="KW-0446">Lipid-binding</keyword>
<feature type="region of interest" description="Disordered" evidence="9">
    <location>
        <begin position="251"/>
        <end position="316"/>
    </location>
</feature>
<dbReference type="SUPFAM" id="SSF47027">
    <property type="entry name" value="Acyl-CoA binding protein"/>
    <property type="match status" value="1"/>
</dbReference>
<keyword evidence="3" id="KW-0813">Transport</keyword>
<evidence type="ECO:0000256" key="3">
    <source>
        <dbReference type="ARBA" id="ARBA00022448"/>
    </source>
</evidence>
<evidence type="ECO:0000256" key="10">
    <source>
        <dbReference type="SAM" id="Phobius"/>
    </source>
</evidence>
<name>W5MLF0_LEPOC</name>
<dbReference type="eggNOG" id="KOG0817">
    <property type="taxonomic scope" value="Eukaryota"/>
</dbReference>
<dbReference type="PROSITE" id="PS51228">
    <property type="entry name" value="ACB_2"/>
    <property type="match status" value="1"/>
</dbReference>
<evidence type="ECO:0000256" key="8">
    <source>
        <dbReference type="SAM" id="Coils"/>
    </source>
</evidence>
<proteinExistence type="predicted"/>
<evidence type="ECO:0000256" key="2">
    <source>
        <dbReference type="ARBA" id="ARBA00004555"/>
    </source>
</evidence>
<evidence type="ECO:0000259" key="11">
    <source>
        <dbReference type="PROSITE" id="PS51228"/>
    </source>
</evidence>
<evidence type="ECO:0000256" key="7">
    <source>
        <dbReference type="ARBA" id="ARBA00039735"/>
    </source>
</evidence>
<accession>W5MLF0</accession>
<dbReference type="GO" id="GO:0000062">
    <property type="term" value="F:fatty-acyl-CoA binding"/>
    <property type="evidence" value="ECO:0000318"/>
    <property type="project" value="GO_Central"/>
</dbReference>
<evidence type="ECO:0000256" key="5">
    <source>
        <dbReference type="ARBA" id="ARBA00023034"/>
    </source>
</evidence>
<dbReference type="Ensembl" id="ENSLOCT00000009220.1">
    <property type="protein sequence ID" value="ENSLOCP00000009209.1"/>
    <property type="gene ID" value="ENSLOCG00000007590.1"/>
</dbReference>
<keyword evidence="5" id="KW-0333">Golgi apparatus</keyword>
<keyword evidence="13" id="KW-1185">Reference proteome</keyword>
<dbReference type="STRING" id="7918.ENSLOCP00000009209"/>
<evidence type="ECO:0000256" key="9">
    <source>
        <dbReference type="SAM" id="MobiDB-lite"/>
    </source>
</evidence>
<keyword evidence="10" id="KW-0812">Transmembrane</keyword>
<sequence>DAWKSLGSMSKDEAMTAYVEEMKKILETMPMTEKVEELLRVLGPFYEIVEDKKMITQVSDLTSDLGYFWTSKFHSDSVKGVSDQRKTTEGASGKENVLRADMEHDVPSAVKEIDGQKTPLSAEDSEEKLTGTTQKLESNQHHRVNGHLQGKPPECNRLYSSNSSVIISNIVLYSSDHSEDVSSLHHLPSDSDSEVYCDSMEQFGQEEKMGRFTGNRGLNTNNHIHNNIRETQFSKVSTEWHIILCEGAEGVRHGGEDGKDGGNPPQRDRLSAERSDTSGPRKGRGFRLPAAGGGAQGGLQGGGGDGERWGTDSNTRSSLNEQIAATLNKLQEDMQSVLQRLHTLEALAASQARSLSLQANYPPPPVNKKPSWWPFDISPGTLALAVVWPFIVQWLVRRYLQRRRRKH</sequence>
<organism evidence="12 13">
    <name type="scientific">Lepisosteus oculatus</name>
    <name type="common">Spotted gar</name>
    <dbReference type="NCBI Taxonomy" id="7918"/>
    <lineage>
        <taxon>Eukaryota</taxon>
        <taxon>Metazoa</taxon>
        <taxon>Chordata</taxon>
        <taxon>Craniata</taxon>
        <taxon>Vertebrata</taxon>
        <taxon>Euteleostomi</taxon>
        <taxon>Actinopterygii</taxon>
        <taxon>Neopterygii</taxon>
        <taxon>Holostei</taxon>
        <taxon>Semionotiformes</taxon>
        <taxon>Lepisosteidae</taxon>
        <taxon>Lepisosteus</taxon>
    </lineage>
</organism>
<keyword evidence="4" id="KW-0256">Endoplasmic reticulum</keyword>
<feature type="transmembrane region" description="Helical" evidence="10">
    <location>
        <begin position="372"/>
        <end position="396"/>
    </location>
</feature>
<feature type="compositionally biased region" description="Gly residues" evidence="9">
    <location>
        <begin position="291"/>
        <end position="304"/>
    </location>
</feature>
<protein>
    <recommendedName>
        <fullName evidence="7">Acyl-CoA-binding protein</fullName>
    </recommendedName>
</protein>
<evidence type="ECO:0000313" key="12">
    <source>
        <dbReference type="Ensembl" id="ENSLOCP00000009209.1"/>
    </source>
</evidence>
<dbReference type="InterPro" id="IPR000582">
    <property type="entry name" value="Acyl-CoA-binding_protein"/>
</dbReference>
<keyword evidence="10" id="KW-1133">Transmembrane helix</keyword>
<dbReference type="AlphaFoldDB" id="W5MLF0"/>
<dbReference type="Gene3D" id="1.20.80.10">
    <property type="match status" value="1"/>
</dbReference>
<dbReference type="InterPro" id="IPR014352">
    <property type="entry name" value="FERM/acyl-CoA-bd_prot_sf"/>
</dbReference>
<dbReference type="EMBL" id="AHAT01027035">
    <property type="status" value="NOT_ANNOTATED_CDS"/>
    <property type="molecule type" value="Genomic_DNA"/>
</dbReference>
<feature type="compositionally biased region" description="Basic and acidic residues" evidence="9">
    <location>
        <begin position="251"/>
        <end position="276"/>
    </location>
</feature>
<dbReference type="GeneTree" id="ENSGT00940000156350"/>
<dbReference type="HOGENOM" id="CLU_034436_0_0_1"/>
<reference evidence="12" key="3">
    <citation type="submission" date="2025-09" db="UniProtKB">
        <authorList>
            <consortium name="Ensembl"/>
        </authorList>
    </citation>
    <scope>IDENTIFICATION</scope>
</reference>
<dbReference type="FunCoup" id="W5MLF0">
    <property type="interactions" value="673"/>
</dbReference>
<dbReference type="InterPro" id="IPR035984">
    <property type="entry name" value="Acyl-CoA-binding_sf"/>
</dbReference>
<dbReference type="Proteomes" id="UP000018468">
    <property type="component" value="Linkage group LG9"/>
</dbReference>
<dbReference type="GO" id="GO:0006631">
    <property type="term" value="P:fatty acid metabolic process"/>
    <property type="evidence" value="ECO:0000318"/>
    <property type="project" value="GO_Central"/>
</dbReference>
<dbReference type="Bgee" id="ENSLOCG00000007590">
    <property type="expression patterns" value="Expressed in liver and 13 other cell types or tissues"/>
</dbReference>
<dbReference type="GO" id="GO:0005794">
    <property type="term" value="C:Golgi apparatus"/>
    <property type="evidence" value="ECO:0007669"/>
    <property type="project" value="UniProtKB-SubCell"/>
</dbReference>
<comment type="subcellular location">
    <subcellularLocation>
        <location evidence="1">Endoplasmic reticulum</location>
    </subcellularLocation>
    <subcellularLocation>
        <location evidence="2">Golgi apparatus</location>
    </subcellularLocation>
</comment>
<dbReference type="GO" id="GO:0005783">
    <property type="term" value="C:endoplasmic reticulum"/>
    <property type="evidence" value="ECO:0007669"/>
    <property type="project" value="UniProtKB-SubCell"/>
</dbReference>
<keyword evidence="10" id="KW-0472">Membrane</keyword>
<feature type="coiled-coil region" evidence="8">
    <location>
        <begin position="320"/>
        <end position="347"/>
    </location>
</feature>
<dbReference type="EMBL" id="AHAT01027036">
    <property type="status" value="NOT_ANNOTATED_CDS"/>
    <property type="molecule type" value="Genomic_DNA"/>
</dbReference>
<evidence type="ECO:0000313" key="13">
    <source>
        <dbReference type="Proteomes" id="UP000018468"/>
    </source>
</evidence>
<feature type="domain" description="ACB" evidence="11">
    <location>
        <begin position="1"/>
        <end position="31"/>
    </location>
</feature>
<keyword evidence="8" id="KW-0175">Coiled coil</keyword>
<evidence type="ECO:0000256" key="4">
    <source>
        <dbReference type="ARBA" id="ARBA00022824"/>
    </source>
</evidence>